<sequence length="130" mass="15840">MAYCNPKHNIDRFAFRPDYATRPLSEKFYSRYERMPEESTPNVIKYENEIERIRSRDVRCTMKLPRYTNQVYGWLPGYKIRFLQHCDRNIYKNPAIKEVVKKMYLNHLYDPLPPHHECSCKHLRKKPCLT</sequence>
<dbReference type="EnsemblMetazoa" id="GAUT009382-RA">
    <property type="protein sequence ID" value="GAUT009382-PA"/>
    <property type="gene ID" value="GAUT009382"/>
</dbReference>
<accession>A0A1A9UMH1</accession>
<evidence type="ECO:0000313" key="2">
    <source>
        <dbReference type="Proteomes" id="UP000078200"/>
    </source>
</evidence>
<proteinExistence type="predicted"/>
<evidence type="ECO:0000313" key="1">
    <source>
        <dbReference type="EnsemblMetazoa" id="GAUT009382-PA"/>
    </source>
</evidence>
<dbReference type="AlphaFoldDB" id="A0A1A9UMH1"/>
<dbReference type="VEuPathDB" id="VectorBase:GAUT009382"/>
<protein>
    <submittedName>
        <fullName evidence="1">Uncharacterized protein</fullName>
    </submittedName>
</protein>
<name>A0A1A9UMH1_GLOAU</name>
<dbReference type="Proteomes" id="UP000078200">
    <property type="component" value="Unassembled WGS sequence"/>
</dbReference>
<organism evidence="1 2">
    <name type="scientific">Glossina austeni</name>
    <name type="common">Savannah tsetse fly</name>
    <dbReference type="NCBI Taxonomy" id="7395"/>
    <lineage>
        <taxon>Eukaryota</taxon>
        <taxon>Metazoa</taxon>
        <taxon>Ecdysozoa</taxon>
        <taxon>Arthropoda</taxon>
        <taxon>Hexapoda</taxon>
        <taxon>Insecta</taxon>
        <taxon>Pterygota</taxon>
        <taxon>Neoptera</taxon>
        <taxon>Endopterygota</taxon>
        <taxon>Diptera</taxon>
        <taxon>Brachycera</taxon>
        <taxon>Muscomorpha</taxon>
        <taxon>Hippoboscoidea</taxon>
        <taxon>Glossinidae</taxon>
        <taxon>Glossina</taxon>
    </lineage>
</organism>
<keyword evidence="2" id="KW-1185">Reference proteome</keyword>
<reference evidence="1" key="1">
    <citation type="submission" date="2020-05" db="UniProtKB">
        <authorList>
            <consortium name="EnsemblMetazoa"/>
        </authorList>
    </citation>
    <scope>IDENTIFICATION</scope>
    <source>
        <strain evidence="1">TTRI</strain>
    </source>
</reference>